<dbReference type="EMBL" id="QEFC01000341">
    <property type="protein sequence ID" value="KAE9464233.1"/>
    <property type="molecule type" value="Genomic_DNA"/>
</dbReference>
<protein>
    <submittedName>
        <fullName evidence="2">Uncharacterized protein</fullName>
    </submittedName>
</protein>
<proteinExistence type="predicted"/>
<evidence type="ECO:0000256" key="1">
    <source>
        <dbReference type="SAM" id="MobiDB-lite"/>
    </source>
</evidence>
<feature type="region of interest" description="Disordered" evidence="1">
    <location>
        <begin position="1"/>
        <end position="33"/>
    </location>
</feature>
<sequence length="161" mass="18268">MKAEDEDNENEAKTGYVSPISSDLSRETGSESKNPHGFLEVIKNRYIWNWDSARESQVKEMTLSKIRGCFEEVNESEGLNCQFDVEERVIEEVLVGFGSFLENLFEKWLKEVFRNNLQKVKIGGKEEGKRSVRLCLGEGNEESSGFMGSSLPMKIQVSFVG</sequence>
<dbReference type="OrthoDB" id="10606905at2759"/>
<evidence type="ECO:0000313" key="2">
    <source>
        <dbReference type="EMBL" id="KAE9464233.1"/>
    </source>
</evidence>
<feature type="compositionally biased region" description="Basic and acidic residues" evidence="1">
    <location>
        <begin position="24"/>
        <end position="33"/>
    </location>
</feature>
<keyword evidence="3" id="KW-1185">Reference proteome</keyword>
<organism evidence="2 3">
    <name type="scientific">Rhododendron williamsianum</name>
    <dbReference type="NCBI Taxonomy" id="262921"/>
    <lineage>
        <taxon>Eukaryota</taxon>
        <taxon>Viridiplantae</taxon>
        <taxon>Streptophyta</taxon>
        <taxon>Embryophyta</taxon>
        <taxon>Tracheophyta</taxon>
        <taxon>Spermatophyta</taxon>
        <taxon>Magnoliopsida</taxon>
        <taxon>eudicotyledons</taxon>
        <taxon>Gunneridae</taxon>
        <taxon>Pentapetalae</taxon>
        <taxon>asterids</taxon>
        <taxon>Ericales</taxon>
        <taxon>Ericaceae</taxon>
        <taxon>Ericoideae</taxon>
        <taxon>Rhodoreae</taxon>
        <taxon>Rhododendron</taxon>
    </lineage>
</organism>
<gene>
    <name evidence="2" type="ORF">C3L33_03865</name>
</gene>
<accession>A0A6A4LYI2</accession>
<dbReference type="Proteomes" id="UP000428333">
    <property type="component" value="Linkage Group LG02"/>
</dbReference>
<dbReference type="AlphaFoldDB" id="A0A6A4LYI2"/>
<reference evidence="2 3" key="1">
    <citation type="journal article" date="2019" name="Genome Biol. Evol.">
        <title>The Rhododendron genome and chromosomal organization provide insight into shared whole-genome duplications across the heath family (Ericaceae).</title>
        <authorList>
            <person name="Soza V.L."/>
            <person name="Lindsley D."/>
            <person name="Waalkes A."/>
            <person name="Ramage E."/>
            <person name="Patwardhan R.P."/>
            <person name="Burton J.N."/>
            <person name="Adey A."/>
            <person name="Kumar A."/>
            <person name="Qiu R."/>
            <person name="Shendure J."/>
            <person name="Hall B."/>
        </authorList>
    </citation>
    <scope>NUCLEOTIDE SEQUENCE [LARGE SCALE GENOMIC DNA]</scope>
    <source>
        <strain evidence="2">RSF 1966-606</strain>
    </source>
</reference>
<comment type="caution">
    <text evidence="2">The sequence shown here is derived from an EMBL/GenBank/DDBJ whole genome shotgun (WGS) entry which is preliminary data.</text>
</comment>
<evidence type="ECO:0000313" key="3">
    <source>
        <dbReference type="Proteomes" id="UP000428333"/>
    </source>
</evidence>
<feature type="non-terminal residue" evidence="2">
    <location>
        <position position="1"/>
    </location>
</feature>
<name>A0A6A4LYI2_9ERIC</name>